<dbReference type="EMBL" id="CP024988">
    <property type="protein sequence ID" value="AWT25624.1"/>
    <property type="molecule type" value="Genomic_DNA"/>
</dbReference>
<feature type="domain" description="YgjP-like metallopeptidase" evidence="1">
    <location>
        <begin position="110"/>
        <end position="163"/>
    </location>
</feature>
<keyword evidence="3" id="KW-1185">Reference proteome</keyword>
<accession>A0A2Z3YSQ7</accession>
<dbReference type="OrthoDB" id="9811177at2"/>
<sequence>MSTRQPRNRPTAAQEAVIAEFAPDVEIRLSARRRRTIAARMEAGHVVVLAPMSMGAGELRASTRELVDKVRRRHTGASQSGDDESLMRRARTLNQKFLEGRASFTSVKWVTNMNRRWGSCSVDSGRIRISSRLRDVPEYVLDSVLIHELVHTWVPDHGPEFREWAAKAPLADRAAGYLEAYSRWAPTGK</sequence>
<dbReference type="Pfam" id="PF01863">
    <property type="entry name" value="YgjP-like"/>
    <property type="match status" value="1"/>
</dbReference>
<dbReference type="PANTHER" id="PTHR30399:SF1">
    <property type="entry name" value="UTP PYROPHOSPHATASE"/>
    <property type="match status" value="1"/>
</dbReference>
<organism evidence="2 3">
    <name type="scientific">Corynebacterium provencense</name>
    <dbReference type="NCBI Taxonomy" id="1737425"/>
    <lineage>
        <taxon>Bacteria</taxon>
        <taxon>Bacillati</taxon>
        <taxon>Actinomycetota</taxon>
        <taxon>Actinomycetes</taxon>
        <taxon>Mycobacteriales</taxon>
        <taxon>Corynebacteriaceae</taxon>
        <taxon>Corynebacterium</taxon>
    </lineage>
</organism>
<dbReference type="KEGG" id="cpre:Csp1_08150"/>
<dbReference type="STRING" id="1737425.GCA_900049755_00478"/>
<name>A0A2Z3YSQ7_9CORY</name>
<protein>
    <recommendedName>
        <fullName evidence="1">YgjP-like metallopeptidase domain-containing protein</fullName>
    </recommendedName>
</protein>
<dbReference type="AlphaFoldDB" id="A0A2Z3YSQ7"/>
<dbReference type="InterPro" id="IPR053136">
    <property type="entry name" value="UTP_pyrophosphatase-like"/>
</dbReference>
<dbReference type="CDD" id="cd07344">
    <property type="entry name" value="M48_yhfN_like"/>
    <property type="match status" value="1"/>
</dbReference>
<proteinExistence type="predicted"/>
<dbReference type="Proteomes" id="UP000247696">
    <property type="component" value="Chromosome"/>
</dbReference>
<reference evidence="3" key="1">
    <citation type="submission" date="2017-11" db="EMBL/GenBank/DDBJ databases">
        <title>Otitis media/interna in a cat caused by the recently described species Corynebacterium provencense.</title>
        <authorList>
            <person name="Kittl S."/>
            <person name="Brodard I."/>
            <person name="Rychener L."/>
            <person name="Jores J."/>
            <person name="Roosje P."/>
            <person name="Gobeli Brawand S."/>
        </authorList>
    </citation>
    <scope>NUCLEOTIDE SEQUENCE [LARGE SCALE GENOMIC DNA]</scope>
    <source>
        <strain evidence="3">17KM38</strain>
    </source>
</reference>
<dbReference type="RefSeq" id="WP_110481127.1">
    <property type="nucleotide sequence ID" value="NZ_CP024988.1"/>
</dbReference>
<gene>
    <name evidence="2" type="ORF">Csp1_08150</name>
</gene>
<evidence type="ECO:0000259" key="1">
    <source>
        <dbReference type="Pfam" id="PF01863"/>
    </source>
</evidence>
<dbReference type="PANTHER" id="PTHR30399">
    <property type="entry name" value="UNCHARACTERIZED PROTEIN YGJP"/>
    <property type="match status" value="1"/>
</dbReference>
<dbReference type="Gene3D" id="3.30.2010.10">
    <property type="entry name" value="Metalloproteases ('zincins'), catalytic domain"/>
    <property type="match status" value="1"/>
</dbReference>
<dbReference type="InterPro" id="IPR002725">
    <property type="entry name" value="YgjP-like_metallopeptidase"/>
</dbReference>
<evidence type="ECO:0000313" key="2">
    <source>
        <dbReference type="EMBL" id="AWT25624.1"/>
    </source>
</evidence>
<evidence type="ECO:0000313" key="3">
    <source>
        <dbReference type="Proteomes" id="UP000247696"/>
    </source>
</evidence>